<keyword evidence="1" id="KW-1133">Transmembrane helix</keyword>
<name>A0ABU0FDI7_9HYPH</name>
<dbReference type="Pfam" id="PF14175">
    <property type="entry name" value="YaaC"/>
    <property type="match status" value="1"/>
</dbReference>
<evidence type="ECO:0000313" key="2">
    <source>
        <dbReference type="EMBL" id="MDQ0392650.1"/>
    </source>
</evidence>
<evidence type="ECO:0000313" key="3">
    <source>
        <dbReference type="Proteomes" id="UP001237448"/>
    </source>
</evidence>
<sequence length="344" mass="39166">MPATMQQETWQQLLSFESRDLVSMWFKKIHGRELNARRAKEITAAAAQSREFFRNSNSSANSVKPLLTFYGVASLARALTLLLRRDGGEEGLSKGHGLETVDWSNQLSGELSVGIAALYGLKIRTCSGLFSDFAEHTQSRIPIHVNSSAVDWRLKYPRVDIGDEFSFGEITRRMPDLRKEHEILGEKLLYSDINDMNYEPNKGINIKVQAKTFKNFQDEYYSMGYSFQEAGNIIIIDSNSDLTNENIPQFLHSYLHKTFGTIPNLFLVAPMPNGKRYSQLCMMYIIAFVLGMLVRYFPTHWVSLSQGNKGDALWPTINRAHRCIEESFPEMVAEMVEDILSNPL</sequence>
<keyword evidence="1" id="KW-0472">Membrane</keyword>
<gene>
    <name evidence="2" type="ORF">J3R73_002442</name>
</gene>
<protein>
    <submittedName>
        <fullName evidence="2">Uncharacterized protein</fullName>
    </submittedName>
</protein>
<accession>A0ABU0FDI7</accession>
<proteinExistence type="predicted"/>
<evidence type="ECO:0000256" key="1">
    <source>
        <dbReference type="SAM" id="Phobius"/>
    </source>
</evidence>
<reference evidence="2 3" key="1">
    <citation type="submission" date="2023-07" db="EMBL/GenBank/DDBJ databases">
        <title>Genomic Encyclopedia of Type Strains, Phase IV (KMG-IV): sequencing the most valuable type-strain genomes for metagenomic binning, comparative biology and taxonomic classification.</title>
        <authorList>
            <person name="Goeker M."/>
        </authorList>
    </citation>
    <scope>NUCLEOTIDE SEQUENCE [LARGE SCALE GENOMIC DNA]</scope>
    <source>
        <strain evidence="2 3">DSM 5896</strain>
    </source>
</reference>
<dbReference type="Proteomes" id="UP001237448">
    <property type="component" value="Unassembled WGS sequence"/>
</dbReference>
<keyword evidence="1" id="KW-0812">Transmembrane</keyword>
<organism evidence="2 3">
    <name type="scientific">Labrys monachus</name>
    <dbReference type="NCBI Taxonomy" id="217067"/>
    <lineage>
        <taxon>Bacteria</taxon>
        <taxon>Pseudomonadati</taxon>
        <taxon>Pseudomonadota</taxon>
        <taxon>Alphaproteobacteria</taxon>
        <taxon>Hyphomicrobiales</taxon>
        <taxon>Xanthobacteraceae</taxon>
        <taxon>Labrys</taxon>
    </lineage>
</organism>
<dbReference type="EMBL" id="JAUSVK010000001">
    <property type="protein sequence ID" value="MDQ0392650.1"/>
    <property type="molecule type" value="Genomic_DNA"/>
</dbReference>
<keyword evidence="3" id="KW-1185">Reference proteome</keyword>
<feature type="transmembrane region" description="Helical" evidence="1">
    <location>
        <begin position="277"/>
        <end position="297"/>
    </location>
</feature>
<dbReference type="InterPro" id="IPR026988">
    <property type="entry name" value="YaaC-like"/>
</dbReference>
<dbReference type="RefSeq" id="WP_307426850.1">
    <property type="nucleotide sequence ID" value="NZ_JAUSVK010000001.1"/>
</dbReference>
<comment type="caution">
    <text evidence="2">The sequence shown here is derived from an EMBL/GenBank/DDBJ whole genome shotgun (WGS) entry which is preliminary data.</text>
</comment>